<reference evidence="1" key="1">
    <citation type="submission" date="2023-06" db="EMBL/GenBank/DDBJ databases">
        <title>Reference genome for the Northern bat (Eptesicus nilssonii), a most northern bat species.</title>
        <authorList>
            <person name="Laine V.N."/>
            <person name="Pulliainen A.T."/>
            <person name="Lilley T.M."/>
        </authorList>
    </citation>
    <scope>NUCLEOTIDE SEQUENCE</scope>
    <source>
        <strain evidence="1">BLF_Eptnil</strain>
        <tissue evidence="1">Kidney</tissue>
    </source>
</reference>
<protein>
    <submittedName>
        <fullName evidence="1">Uncharacterized protein</fullName>
    </submittedName>
</protein>
<dbReference type="AlphaFoldDB" id="A0AA40HNJ2"/>
<keyword evidence="2" id="KW-1185">Reference proteome</keyword>
<organism evidence="1 2">
    <name type="scientific">Cnephaeus nilssonii</name>
    <name type="common">Northern bat</name>
    <name type="synonym">Eptesicus nilssonii</name>
    <dbReference type="NCBI Taxonomy" id="3371016"/>
    <lineage>
        <taxon>Eukaryota</taxon>
        <taxon>Metazoa</taxon>
        <taxon>Chordata</taxon>
        <taxon>Craniata</taxon>
        <taxon>Vertebrata</taxon>
        <taxon>Euteleostomi</taxon>
        <taxon>Mammalia</taxon>
        <taxon>Eutheria</taxon>
        <taxon>Laurasiatheria</taxon>
        <taxon>Chiroptera</taxon>
        <taxon>Yangochiroptera</taxon>
        <taxon>Vespertilionidae</taxon>
        <taxon>Cnephaeus</taxon>
    </lineage>
</organism>
<name>A0AA40HNJ2_CNENI</name>
<proteinExistence type="predicted"/>
<sequence length="66" mass="7606">MRGNTAQRMAPKDALLRLETHITKFHLRRMWGLPTKVLEPRENIKLKYTSSHSLLDSKSSSSTNLI</sequence>
<evidence type="ECO:0000313" key="1">
    <source>
        <dbReference type="EMBL" id="KAK1334418.1"/>
    </source>
</evidence>
<dbReference type="Proteomes" id="UP001177744">
    <property type="component" value="Unassembled WGS sequence"/>
</dbReference>
<dbReference type="EMBL" id="JAULJE010000015">
    <property type="protein sequence ID" value="KAK1334418.1"/>
    <property type="molecule type" value="Genomic_DNA"/>
</dbReference>
<gene>
    <name evidence="1" type="ORF">QTO34_005423</name>
</gene>
<accession>A0AA40HNJ2</accession>
<evidence type="ECO:0000313" key="2">
    <source>
        <dbReference type="Proteomes" id="UP001177744"/>
    </source>
</evidence>
<comment type="caution">
    <text evidence="1">The sequence shown here is derived from an EMBL/GenBank/DDBJ whole genome shotgun (WGS) entry which is preliminary data.</text>
</comment>